<dbReference type="SUPFAM" id="SSF81891">
    <property type="entry name" value="Poly A polymerase C-terminal region-like"/>
    <property type="match status" value="1"/>
</dbReference>
<keyword evidence="7" id="KW-1185">Reference proteome</keyword>
<dbReference type="GO" id="GO:0003723">
    <property type="term" value="F:RNA binding"/>
    <property type="evidence" value="ECO:0007669"/>
    <property type="project" value="UniProtKB-KW"/>
</dbReference>
<dbReference type="InterPro" id="IPR043519">
    <property type="entry name" value="NT_sf"/>
</dbReference>
<dbReference type="SUPFAM" id="SSF81301">
    <property type="entry name" value="Nucleotidyltransferase"/>
    <property type="match status" value="1"/>
</dbReference>
<accession>A0A9Q0R912</accession>
<dbReference type="AlphaFoldDB" id="A0A9Q0R912"/>
<name>A0A9Q0R912_ANAIG</name>
<dbReference type="PANTHER" id="PTHR13734:SF5">
    <property type="entry name" value="CCA TRNA NUCLEOTIDYLTRANSFERASE, MITOCHONDRIAL"/>
    <property type="match status" value="1"/>
</dbReference>
<evidence type="ECO:0000313" key="6">
    <source>
        <dbReference type="EMBL" id="KAJ5070259.1"/>
    </source>
</evidence>
<keyword evidence="2 4" id="KW-0808">Transferase</keyword>
<dbReference type="Gene3D" id="1.10.3090.10">
    <property type="entry name" value="cca-adding enzyme, domain 2"/>
    <property type="match status" value="1"/>
</dbReference>
<comment type="similarity">
    <text evidence="1 4">Belongs to the tRNA nucleotidyltransferase/poly(A) polymerase family.</text>
</comment>
<feature type="domain" description="Poly A polymerase head" evidence="5">
    <location>
        <begin position="47"/>
        <end position="201"/>
    </location>
</feature>
<dbReference type="CDD" id="cd05398">
    <property type="entry name" value="NT_ClassII-CCAase"/>
    <property type="match status" value="1"/>
</dbReference>
<reference evidence="6" key="1">
    <citation type="submission" date="2022-10" db="EMBL/GenBank/DDBJ databases">
        <title>Novel sulphate-reducing endosymbionts in the free-living metamonad Anaeramoeba.</title>
        <authorList>
            <person name="Jerlstrom-Hultqvist J."/>
            <person name="Cepicka I."/>
            <person name="Gallot-Lavallee L."/>
            <person name="Salas-Leiva D."/>
            <person name="Curtis B.A."/>
            <person name="Zahonova K."/>
            <person name="Pipaliya S."/>
            <person name="Dacks J."/>
            <person name="Roger A.J."/>
        </authorList>
    </citation>
    <scope>NUCLEOTIDE SEQUENCE</scope>
    <source>
        <strain evidence="6">BMAN</strain>
    </source>
</reference>
<keyword evidence="3 4" id="KW-0694">RNA-binding</keyword>
<dbReference type="GO" id="GO:0001680">
    <property type="term" value="P:tRNA 3'-terminal CCA addition"/>
    <property type="evidence" value="ECO:0007669"/>
    <property type="project" value="UniProtKB-ARBA"/>
</dbReference>
<dbReference type="GO" id="GO:0052927">
    <property type="term" value="F:CC tRNA cytidylyltransferase activity"/>
    <property type="evidence" value="ECO:0007669"/>
    <property type="project" value="TreeGrafter"/>
</dbReference>
<evidence type="ECO:0000256" key="4">
    <source>
        <dbReference type="RuleBase" id="RU003953"/>
    </source>
</evidence>
<gene>
    <name evidence="6" type="ORF">M0811_11107</name>
</gene>
<dbReference type="InterPro" id="IPR002646">
    <property type="entry name" value="PolA_pol_head_dom"/>
</dbReference>
<dbReference type="Pfam" id="PF01743">
    <property type="entry name" value="PolyA_pol"/>
    <property type="match status" value="1"/>
</dbReference>
<dbReference type="Proteomes" id="UP001149090">
    <property type="component" value="Unassembled WGS sequence"/>
</dbReference>
<protein>
    <submittedName>
        <fullName evidence="6">Cca tRNA nucleotidyltransferase</fullName>
    </submittedName>
</protein>
<dbReference type="Gene3D" id="3.30.460.10">
    <property type="entry name" value="Beta Polymerase, domain 2"/>
    <property type="match status" value="1"/>
</dbReference>
<evidence type="ECO:0000256" key="2">
    <source>
        <dbReference type="ARBA" id="ARBA00022679"/>
    </source>
</evidence>
<dbReference type="OrthoDB" id="445712at2759"/>
<comment type="caution">
    <text evidence="6">The sequence shown here is derived from an EMBL/GenBank/DDBJ whole genome shotgun (WGS) entry which is preliminary data.</text>
</comment>
<organism evidence="6 7">
    <name type="scientific">Anaeramoeba ignava</name>
    <name type="common">Anaerobic marine amoeba</name>
    <dbReference type="NCBI Taxonomy" id="1746090"/>
    <lineage>
        <taxon>Eukaryota</taxon>
        <taxon>Metamonada</taxon>
        <taxon>Anaeramoebidae</taxon>
        <taxon>Anaeramoeba</taxon>
    </lineage>
</organism>
<dbReference type="PANTHER" id="PTHR13734">
    <property type="entry name" value="TRNA-NUCLEOTIDYLTRANSFERASE"/>
    <property type="match status" value="1"/>
</dbReference>
<proteinExistence type="inferred from homology"/>
<evidence type="ECO:0000256" key="1">
    <source>
        <dbReference type="ARBA" id="ARBA00007265"/>
    </source>
</evidence>
<evidence type="ECO:0000259" key="5">
    <source>
        <dbReference type="Pfam" id="PF01743"/>
    </source>
</evidence>
<dbReference type="GO" id="GO:0052929">
    <property type="term" value="F:ATP:3'-cytidine-cytidine-tRNA adenylyltransferase activity"/>
    <property type="evidence" value="ECO:0007669"/>
    <property type="project" value="TreeGrafter"/>
</dbReference>
<dbReference type="EMBL" id="JAPDFW010000097">
    <property type="protein sequence ID" value="KAJ5070259.1"/>
    <property type="molecule type" value="Genomic_DNA"/>
</dbReference>
<evidence type="ECO:0000256" key="3">
    <source>
        <dbReference type="ARBA" id="ARBA00022884"/>
    </source>
</evidence>
<evidence type="ECO:0000313" key="7">
    <source>
        <dbReference type="Proteomes" id="UP001149090"/>
    </source>
</evidence>
<sequence length="553" mass="65015">MEEEQENKKIKSKFSILDSKIELDETEQKLFTFLQQVIQRYNLGIELRVSGGWVRDKILGKSSSDYDFVISNLKITEFAQFINQFMKEEFEKKNNSNQKENSEETSEKEKKFRDKTIISINSNPEKGKNLETVRMKIFDNWIDLTNFRKKSTDPKDKEFGTPLVDAQMRDFTINSLFYNISTNQIEDLTGKGLSDLQMQTITTPLEPEQTFIDDPLRILRAIRFATKYKFKIHSKVESVMKTIDIHKQFLDRISRERVGTEIEKIMLLPNSLSGLIHICNAAMYPIVFLGKLDEEIQILNFVHNSLLIYQDFLSYFFPQLTDPCEKSILYSVLYLPYFDSFLDDGKTPQIFNSMFLSSKSTKKDYNYVFSLFQAIKEFSSLFSRDIHLVFGNVLDYNQFSTYFNSQMKMKMEMEINYSDPKTMEKFFIQNSDFRTLICRFLIKHKEKWIKILLISNLLEIVNNFHQIQKENNLNFLESVSSLMNIYQTIKNEILKMNPEKIWNTKPILSGSEIMKCLGMKKGSSLISKLIKELLNFQLSKEKEISKEEAENLD</sequence>